<dbReference type="EMBL" id="SMRU01000012">
    <property type="protein sequence ID" value="TDF95612.1"/>
    <property type="molecule type" value="Genomic_DNA"/>
</dbReference>
<accession>A0A4R5KKE4</accession>
<keyword evidence="2" id="KW-1133">Transmembrane helix</keyword>
<protein>
    <submittedName>
        <fullName evidence="4">Prohibitin family protein</fullName>
    </submittedName>
</protein>
<feature type="coiled-coil region" evidence="1">
    <location>
        <begin position="192"/>
        <end position="219"/>
    </location>
</feature>
<reference evidence="4 5" key="1">
    <citation type="submission" date="2019-03" db="EMBL/GenBank/DDBJ databases">
        <title>Whole genome sequence of Arthrobacter sp JH1-1.</title>
        <authorList>
            <person name="Trinh H.N."/>
        </authorList>
    </citation>
    <scope>NUCLEOTIDE SEQUENCE [LARGE SCALE GENOMIC DNA]</scope>
    <source>
        <strain evidence="4 5">JH1-1</strain>
    </source>
</reference>
<dbReference type="InterPro" id="IPR000163">
    <property type="entry name" value="Prohibitin"/>
</dbReference>
<evidence type="ECO:0000256" key="2">
    <source>
        <dbReference type="SAM" id="Phobius"/>
    </source>
</evidence>
<keyword evidence="2" id="KW-0472">Membrane</keyword>
<dbReference type="PANTHER" id="PTHR23222:SF0">
    <property type="entry name" value="PROHIBITIN 1"/>
    <property type="match status" value="1"/>
</dbReference>
<proteinExistence type="predicted"/>
<keyword evidence="2" id="KW-0812">Transmembrane</keyword>
<dbReference type="OrthoDB" id="9812991at2"/>
<comment type="caution">
    <text evidence="4">The sequence shown here is derived from an EMBL/GenBank/DDBJ whole genome shotgun (WGS) entry which is preliminary data.</text>
</comment>
<dbReference type="PRINTS" id="PR00679">
    <property type="entry name" value="PROHIBITIN"/>
</dbReference>
<keyword evidence="5" id="KW-1185">Reference proteome</keyword>
<evidence type="ECO:0000259" key="3">
    <source>
        <dbReference type="SMART" id="SM00244"/>
    </source>
</evidence>
<dbReference type="AlphaFoldDB" id="A0A4R5KKE4"/>
<feature type="domain" description="Band 7" evidence="3">
    <location>
        <begin position="32"/>
        <end position="193"/>
    </location>
</feature>
<dbReference type="GO" id="GO:0016020">
    <property type="term" value="C:membrane"/>
    <property type="evidence" value="ECO:0007669"/>
    <property type="project" value="InterPro"/>
</dbReference>
<dbReference type="Gene3D" id="3.30.479.30">
    <property type="entry name" value="Band 7 domain"/>
    <property type="match status" value="1"/>
</dbReference>
<sequence>MYNSPSTPTFKVTKPLVWTGVIVALIVWFLVFCFRVVGVGDVAIITTFGNVTDQRGSGVLIKAPWPIQSMTAMNVQVQKEQQDASAASNDLQTVTSTVALNYHLTPATAGTVFREVGTDYKSRIIDPMLQESVKATVSQYNAEELISKRPTVEAAALKSITDKLASRGITVDGLSIVNFDFSQAFNQAIEQKQVAQQNAQKAQYDLQTAEQEAKAQQVQATTLTPDYLTLKAIEKWNGQMPQYVGANGIFGIPMNK</sequence>
<dbReference type="PANTHER" id="PTHR23222">
    <property type="entry name" value="PROHIBITIN"/>
    <property type="match status" value="1"/>
</dbReference>
<evidence type="ECO:0000313" key="5">
    <source>
        <dbReference type="Proteomes" id="UP000295511"/>
    </source>
</evidence>
<evidence type="ECO:0000313" key="4">
    <source>
        <dbReference type="EMBL" id="TDF95612.1"/>
    </source>
</evidence>
<evidence type="ECO:0000256" key="1">
    <source>
        <dbReference type="SAM" id="Coils"/>
    </source>
</evidence>
<feature type="transmembrane region" description="Helical" evidence="2">
    <location>
        <begin position="16"/>
        <end position="37"/>
    </location>
</feature>
<organism evidence="4 5">
    <name type="scientific">Arthrobacter terricola</name>
    <dbReference type="NCBI Taxonomy" id="2547396"/>
    <lineage>
        <taxon>Bacteria</taxon>
        <taxon>Bacillati</taxon>
        <taxon>Actinomycetota</taxon>
        <taxon>Actinomycetes</taxon>
        <taxon>Micrococcales</taxon>
        <taxon>Micrococcaceae</taxon>
        <taxon>Arthrobacter</taxon>
    </lineage>
</organism>
<gene>
    <name evidence="4" type="ORF">E1809_11335</name>
</gene>
<dbReference type="InterPro" id="IPR001107">
    <property type="entry name" value="Band_7"/>
</dbReference>
<dbReference type="SUPFAM" id="SSF117892">
    <property type="entry name" value="Band 7/SPFH domain"/>
    <property type="match status" value="1"/>
</dbReference>
<dbReference type="InterPro" id="IPR036013">
    <property type="entry name" value="Band_7/SPFH_dom_sf"/>
</dbReference>
<keyword evidence="1" id="KW-0175">Coiled coil</keyword>
<dbReference type="CDD" id="cd03401">
    <property type="entry name" value="SPFH_prohibitin"/>
    <property type="match status" value="1"/>
</dbReference>
<name>A0A4R5KKE4_9MICC</name>
<dbReference type="Proteomes" id="UP000295511">
    <property type="component" value="Unassembled WGS sequence"/>
</dbReference>
<dbReference type="Pfam" id="PF01145">
    <property type="entry name" value="Band_7"/>
    <property type="match status" value="1"/>
</dbReference>
<dbReference type="SMART" id="SM00244">
    <property type="entry name" value="PHB"/>
    <property type="match status" value="1"/>
</dbReference>
<dbReference type="RefSeq" id="WP_133204343.1">
    <property type="nucleotide sequence ID" value="NZ_SMRU01000012.1"/>
</dbReference>